<sequence length="120" mass="13337">MNKKPYVSNLELKRRLQQQKNSVMSSSKSSPVLDGSLDLKPIQRPPILVKNWKQGWSWMSNLAFAGIVATQSFYDALPPELIASLPADTQTTVTLGLALLGLIGRFINQTRQPKKEVSDV</sequence>
<dbReference type="Pfam" id="PF25612">
    <property type="entry name" value="DUF7940"/>
    <property type="match status" value="1"/>
</dbReference>
<dbReference type="OrthoDB" id="6713564at2"/>
<protein>
    <submittedName>
        <fullName evidence="2">Uncharacterized protein</fullName>
    </submittedName>
</protein>
<reference evidence="2 3" key="1">
    <citation type="submission" date="2019-03" db="EMBL/GenBank/DDBJ databases">
        <title>Genomic analyses of the natural microbiome of Caenorhabditis elegans.</title>
        <authorList>
            <person name="Samuel B."/>
        </authorList>
    </citation>
    <scope>NUCLEOTIDE SEQUENCE [LARGE SCALE GENOMIC DNA]</scope>
    <source>
        <strain evidence="2 3">JUb89</strain>
    </source>
</reference>
<comment type="caution">
    <text evidence="2">The sequence shown here is derived from an EMBL/GenBank/DDBJ whole genome shotgun (WGS) entry which is preliminary data.</text>
</comment>
<feature type="region of interest" description="Disordered" evidence="1">
    <location>
        <begin position="18"/>
        <end position="37"/>
    </location>
</feature>
<dbReference type="AlphaFoldDB" id="A0A4R1XQH3"/>
<dbReference type="InterPro" id="IPR057700">
    <property type="entry name" value="DUF7940"/>
</dbReference>
<evidence type="ECO:0000313" key="3">
    <source>
        <dbReference type="Proteomes" id="UP000294963"/>
    </source>
</evidence>
<evidence type="ECO:0000256" key="1">
    <source>
        <dbReference type="SAM" id="MobiDB-lite"/>
    </source>
</evidence>
<proteinExistence type="predicted"/>
<gene>
    <name evidence="2" type="ORF">EC844_12637</name>
</gene>
<organism evidence="2 3">
    <name type="scientific">Acinetobacter calcoaceticus</name>
    <dbReference type="NCBI Taxonomy" id="471"/>
    <lineage>
        <taxon>Bacteria</taxon>
        <taxon>Pseudomonadati</taxon>
        <taxon>Pseudomonadota</taxon>
        <taxon>Gammaproteobacteria</taxon>
        <taxon>Moraxellales</taxon>
        <taxon>Moraxellaceae</taxon>
        <taxon>Acinetobacter</taxon>
        <taxon>Acinetobacter calcoaceticus/baumannii complex</taxon>
    </lineage>
</organism>
<evidence type="ECO:0000313" key="2">
    <source>
        <dbReference type="EMBL" id="TCM61883.1"/>
    </source>
</evidence>
<name>A0A4R1XQH3_ACICA</name>
<dbReference type="EMBL" id="SLVJ01000026">
    <property type="protein sequence ID" value="TCM61883.1"/>
    <property type="molecule type" value="Genomic_DNA"/>
</dbReference>
<accession>A0A4R1XQH3</accession>
<keyword evidence="3" id="KW-1185">Reference proteome</keyword>
<dbReference type="Proteomes" id="UP000294963">
    <property type="component" value="Unassembled WGS sequence"/>
</dbReference>